<dbReference type="Proteomes" id="UP001162992">
    <property type="component" value="Chromosome 1"/>
</dbReference>
<name>A0ACC2ERP1_DIPCM</name>
<proteinExistence type="predicted"/>
<evidence type="ECO:0000313" key="1">
    <source>
        <dbReference type="EMBL" id="KAJ7569065.1"/>
    </source>
</evidence>
<keyword evidence="2" id="KW-1185">Reference proteome</keyword>
<dbReference type="EMBL" id="CM055092">
    <property type="protein sequence ID" value="KAJ7569065.1"/>
    <property type="molecule type" value="Genomic_DNA"/>
</dbReference>
<gene>
    <name evidence="1" type="ORF">O6H91_01G059500</name>
</gene>
<evidence type="ECO:0000313" key="2">
    <source>
        <dbReference type="Proteomes" id="UP001162992"/>
    </source>
</evidence>
<comment type="caution">
    <text evidence="1">The sequence shown here is derived from an EMBL/GenBank/DDBJ whole genome shotgun (WGS) entry which is preliminary data.</text>
</comment>
<protein>
    <submittedName>
        <fullName evidence="1">Uncharacterized protein</fullName>
    </submittedName>
</protein>
<sequence length="848" mass="90943">MAQNITGRSVHCQFESSAGNFWSFRYTDLAGRTKKHHRKHVNNISKASTWTIHRLLVYRSTVFLFVFLLPCSLLLPCGNALGTMTPIAASFSNSDTESTTAAGAASVCAILSGSKQSIACSPSQNSPVLSQISYAGLAGGKGFFCGLRQPSGKPFCWTLATSPRPTRLSRKRFTQIAVGESHLCGIREDGIAECWRNNSHGQETPPPGVVFSQIAAGGSFTCGITASNSNILCWGGNALIQQGYPTTSQFSSLQAGGNHLCGLTGNTTFCWGDDRAGQTQVPQGSRFVSFALGAAHSCGLLESTHEALCWGDNASSQLDVPKGISFTSLAAGDDYTCGISKSNLSVICWGGDFAAAQALPIEAIPGLCVASKCPKATYSFNGTAAAGGAVCGGASQQVCVACKVCPVGFYESAACGLMGDTQCSSSPPAASANHHRHTVMIVVIVLGSTGMFMGLVSLILGLLICCLGHEWCFSSCGRLCGCLKRCKVHHSEQTETHVPSSAIVGSSASRRSRIRSIRSLGHAESFSFSELSLATDGFSDEKKIGAGSFGIVYHGYLSDGREVAIKRGETRPNAKKFQEKEVAFQSEIEFLGRLHHRHLVSLVGFCAEDEERLLVYDYMPNGTLYDHVHEFGSKQQQQQKPSPFQSWQMRTKVALQAAKGIEYLHNYAVPPIIHRDIKSSNILLDATWAARVSDFGLSLMGPLDEESHLSLTAAGTVGYMDPAYYRLQQLTPKSDVYSYGVVLLELITGKRAIFKSNQGPVSLVDFAVPILLADELHTILDPNADPPQPMEIEAIALLAEMGEQCVRLEGKERPSMTEVVSRLEQISGLFGTSQKLKARTDSSETETG</sequence>
<reference evidence="2" key="1">
    <citation type="journal article" date="2024" name="Proc. Natl. Acad. Sci. U.S.A.">
        <title>Extraordinary preservation of gene collinearity over three hundred million years revealed in homosporous lycophytes.</title>
        <authorList>
            <person name="Li C."/>
            <person name="Wickell D."/>
            <person name="Kuo L.Y."/>
            <person name="Chen X."/>
            <person name="Nie B."/>
            <person name="Liao X."/>
            <person name="Peng D."/>
            <person name="Ji J."/>
            <person name="Jenkins J."/>
            <person name="Williams M."/>
            <person name="Shu S."/>
            <person name="Plott C."/>
            <person name="Barry K."/>
            <person name="Rajasekar S."/>
            <person name="Grimwood J."/>
            <person name="Han X."/>
            <person name="Sun S."/>
            <person name="Hou Z."/>
            <person name="He W."/>
            <person name="Dai G."/>
            <person name="Sun C."/>
            <person name="Schmutz J."/>
            <person name="Leebens-Mack J.H."/>
            <person name="Li F.W."/>
            <person name="Wang L."/>
        </authorList>
    </citation>
    <scope>NUCLEOTIDE SEQUENCE [LARGE SCALE GENOMIC DNA]</scope>
    <source>
        <strain evidence="2">cv. PW_Plant_1</strain>
    </source>
</reference>
<accession>A0ACC2ERP1</accession>
<organism evidence="1 2">
    <name type="scientific">Diphasiastrum complanatum</name>
    <name type="common">Issler's clubmoss</name>
    <name type="synonym">Lycopodium complanatum</name>
    <dbReference type="NCBI Taxonomy" id="34168"/>
    <lineage>
        <taxon>Eukaryota</taxon>
        <taxon>Viridiplantae</taxon>
        <taxon>Streptophyta</taxon>
        <taxon>Embryophyta</taxon>
        <taxon>Tracheophyta</taxon>
        <taxon>Lycopodiopsida</taxon>
        <taxon>Lycopodiales</taxon>
        <taxon>Lycopodiaceae</taxon>
        <taxon>Lycopodioideae</taxon>
        <taxon>Diphasiastrum</taxon>
    </lineage>
</organism>